<keyword evidence="4" id="KW-1185">Reference proteome</keyword>
<evidence type="ECO:0000313" key="4">
    <source>
        <dbReference type="Proteomes" id="UP000039324"/>
    </source>
</evidence>
<feature type="compositionally biased region" description="Polar residues" evidence="1">
    <location>
        <begin position="384"/>
        <end position="397"/>
    </location>
</feature>
<evidence type="ECO:0000313" key="3">
    <source>
        <dbReference type="EMBL" id="SPQ93662.1"/>
    </source>
</evidence>
<dbReference type="AlphaFoldDB" id="A0A0G4J3T1"/>
<proteinExistence type="predicted"/>
<sequence>MLTEAPGALLPAPLQVVQGGAPRRPSRFSKRHGCPPIELASIVVTQRAYDGARWGPPIEVHAATQTDANELGDLGLAYAEVQRLQDVVRDVRAEVVRAEDRVRLELERRSGDATLTLQSYYKAKLDEQTTRAQNELLATVAKHQSTVEAMRAEFDAKIASIENALLTAGPATKGPVLATDAQLRDFCVQQEIALALQRQDTFALQQQLDDLRSARTSSHKGVSEDDAGELREEIRALTERLAGYDTLFSVQCDRETRLVREQDGKIRDLTAETGRLRTALDESVSKVQALTEQVVAERMAHESAIAGLRQSHSSEIQLLDIVIKSKQDEIARLQVELAEAKKTIEQQQSRRGRRRRQASVGGTEQGNLRQNSSATEEDLMGFSMQWQRHSSNSIPEATTSGDDPDGRRRSRGTIR</sequence>
<gene>
    <name evidence="2" type="ORF">PBRA_002412</name>
    <name evidence="3" type="ORF">PLBR_LOCUS877</name>
</gene>
<dbReference type="EMBL" id="CDSF01000122">
    <property type="protein sequence ID" value="CEP02147.1"/>
    <property type="molecule type" value="Genomic_DNA"/>
</dbReference>
<name>A0A0G4J3T1_PLABS</name>
<geneLocation type="mitochondrion" evidence="3"/>
<reference evidence="3 5" key="2">
    <citation type="submission" date="2018-03" db="EMBL/GenBank/DDBJ databases">
        <authorList>
            <person name="Fogelqvist J."/>
        </authorList>
    </citation>
    <scope>NUCLEOTIDE SEQUENCE [LARGE SCALE GENOMIC DNA]</scope>
</reference>
<evidence type="ECO:0000313" key="2">
    <source>
        <dbReference type="EMBL" id="CEP02147.1"/>
    </source>
</evidence>
<accession>A0A0G4J3T1</accession>
<feature type="compositionally biased region" description="Polar residues" evidence="1">
    <location>
        <begin position="360"/>
        <end position="374"/>
    </location>
</feature>
<keyword evidence="3" id="KW-0496">Mitochondrion</keyword>
<protein>
    <submittedName>
        <fullName evidence="2">Uncharacterized protein</fullName>
    </submittedName>
</protein>
<organism evidence="2 4">
    <name type="scientific">Plasmodiophora brassicae</name>
    <name type="common">Clubroot disease agent</name>
    <dbReference type="NCBI Taxonomy" id="37360"/>
    <lineage>
        <taxon>Eukaryota</taxon>
        <taxon>Sar</taxon>
        <taxon>Rhizaria</taxon>
        <taxon>Endomyxa</taxon>
        <taxon>Phytomyxea</taxon>
        <taxon>Plasmodiophorida</taxon>
        <taxon>Plasmodiophoridae</taxon>
        <taxon>Plasmodiophora</taxon>
    </lineage>
</organism>
<feature type="region of interest" description="Disordered" evidence="1">
    <location>
        <begin position="343"/>
        <end position="415"/>
    </location>
</feature>
<dbReference type="Proteomes" id="UP000039324">
    <property type="component" value="Unassembled WGS sequence"/>
</dbReference>
<dbReference type="EMBL" id="OVEO01000001">
    <property type="protein sequence ID" value="SPQ93662.1"/>
    <property type="molecule type" value="Genomic_DNA"/>
</dbReference>
<dbReference type="Proteomes" id="UP000290189">
    <property type="component" value="Unassembled WGS sequence"/>
</dbReference>
<reference evidence="2 4" key="1">
    <citation type="submission" date="2015-02" db="EMBL/GenBank/DDBJ databases">
        <authorList>
            <person name="Chooi Y.-H."/>
        </authorList>
    </citation>
    <scope>NUCLEOTIDE SEQUENCE [LARGE SCALE GENOMIC DNA]</scope>
    <source>
        <strain evidence="2">E3</strain>
    </source>
</reference>
<evidence type="ECO:0000256" key="1">
    <source>
        <dbReference type="SAM" id="MobiDB-lite"/>
    </source>
</evidence>
<evidence type="ECO:0000313" key="5">
    <source>
        <dbReference type="Proteomes" id="UP000290189"/>
    </source>
</evidence>